<dbReference type="Pfam" id="PF00072">
    <property type="entry name" value="Response_reg"/>
    <property type="match status" value="1"/>
</dbReference>
<keyword evidence="3" id="KW-0238">DNA-binding</keyword>
<evidence type="ECO:0000256" key="5">
    <source>
        <dbReference type="PROSITE-ProRule" id="PRU00169"/>
    </source>
</evidence>
<dbReference type="SMART" id="SM00421">
    <property type="entry name" value="HTH_LUXR"/>
    <property type="match status" value="1"/>
</dbReference>
<evidence type="ECO:0000256" key="4">
    <source>
        <dbReference type="ARBA" id="ARBA00023163"/>
    </source>
</evidence>
<dbReference type="SUPFAM" id="SSF52172">
    <property type="entry name" value="CheY-like"/>
    <property type="match status" value="1"/>
</dbReference>
<evidence type="ECO:0000313" key="9">
    <source>
        <dbReference type="Proteomes" id="UP001597368"/>
    </source>
</evidence>
<dbReference type="Gene3D" id="3.40.50.2300">
    <property type="match status" value="1"/>
</dbReference>
<dbReference type="Proteomes" id="UP001597368">
    <property type="component" value="Unassembled WGS sequence"/>
</dbReference>
<comment type="caution">
    <text evidence="8">The sequence shown here is derived from an EMBL/GenBank/DDBJ whole genome shotgun (WGS) entry which is preliminary data.</text>
</comment>
<feature type="domain" description="Response regulatory" evidence="7">
    <location>
        <begin position="4"/>
        <end position="120"/>
    </location>
</feature>
<dbReference type="InterPro" id="IPR011006">
    <property type="entry name" value="CheY-like_superfamily"/>
</dbReference>
<keyword evidence="4" id="KW-0804">Transcription</keyword>
<protein>
    <submittedName>
        <fullName evidence="8">Response regulator</fullName>
    </submittedName>
</protein>
<feature type="domain" description="HTH luxR-type" evidence="6">
    <location>
        <begin position="139"/>
        <end position="204"/>
    </location>
</feature>
<dbReference type="SUPFAM" id="SSF46894">
    <property type="entry name" value="C-terminal effector domain of the bipartite response regulators"/>
    <property type="match status" value="1"/>
</dbReference>
<reference evidence="9" key="1">
    <citation type="journal article" date="2019" name="Int. J. Syst. Evol. Microbiol.">
        <title>The Global Catalogue of Microorganisms (GCM) 10K type strain sequencing project: providing services to taxonomists for standard genome sequencing and annotation.</title>
        <authorList>
            <consortium name="The Broad Institute Genomics Platform"/>
            <consortium name="The Broad Institute Genome Sequencing Center for Infectious Disease"/>
            <person name="Wu L."/>
            <person name="Ma J."/>
        </authorList>
    </citation>
    <scope>NUCLEOTIDE SEQUENCE [LARGE SCALE GENOMIC DNA]</scope>
    <source>
        <strain evidence="9">ICMP 6774ER</strain>
    </source>
</reference>
<dbReference type="PROSITE" id="PS50110">
    <property type="entry name" value="RESPONSE_REGULATORY"/>
    <property type="match status" value="1"/>
</dbReference>
<dbReference type="PROSITE" id="PS50043">
    <property type="entry name" value="HTH_LUXR_2"/>
    <property type="match status" value="1"/>
</dbReference>
<dbReference type="CDD" id="cd06170">
    <property type="entry name" value="LuxR_C_like"/>
    <property type="match status" value="1"/>
</dbReference>
<keyword evidence="9" id="KW-1185">Reference proteome</keyword>
<proteinExistence type="predicted"/>
<evidence type="ECO:0000259" key="6">
    <source>
        <dbReference type="PROSITE" id="PS50043"/>
    </source>
</evidence>
<keyword evidence="1 5" id="KW-0597">Phosphoprotein</keyword>
<dbReference type="Pfam" id="PF00196">
    <property type="entry name" value="GerE"/>
    <property type="match status" value="1"/>
</dbReference>
<dbReference type="CDD" id="cd17535">
    <property type="entry name" value="REC_NarL-like"/>
    <property type="match status" value="1"/>
</dbReference>
<dbReference type="PANTHER" id="PTHR43214:SF24">
    <property type="entry name" value="TRANSCRIPTIONAL REGULATORY PROTEIN NARL-RELATED"/>
    <property type="match status" value="1"/>
</dbReference>
<accession>A0ABW4T8X1</accession>
<organism evidence="8 9">
    <name type="scientific">Nonomuraea mangrovi</name>
    <dbReference type="NCBI Taxonomy" id="2316207"/>
    <lineage>
        <taxon>Bacteria</taxon>
        <taxon>Bacillati</taxon>
        <taxon>Actinomycetota</taxon>
        <taxon>Actinomycetes</taxon>
        <taxon>Streptosporangiales</taxon>
        <taxon>Streptosporangiaceae</taxon>
        <taxon>Nonomuraea</taxon>
    </lineage>
</organism>
<dbReference type="SMART" id="SM00448">
    <property type="entry name" value="REC"/>
    <property type="match status" value="1"/>
</dbReference>
<dbReference type="InterPro" id="IPR039420">
    <property type="entry name" value="WalR-like"/>
</dbReference>
<feature type="modified residue" description="4-aspartylphosphate" evidence="5">
    <location>
        <position position="55"/>
    </location>
</feature>
<dbReference type="PANTHER" id="PTHR43214">
    <property type="entry name" value="TWO-COMPONENT RESPONSE REGULATOR"/>
    <property type="match status" value="1"/>
</dbReference>
<dbReference type="InterPro" id="IPR000792">
    <property type="entry name" value="Tscrpt_reg_LuxR_C"/>
</dbReference>
<name>A0ABW4T8X1_9ACTN</name>
<evidence type="ECO:0000256" key="2">
    <source>
        <dbReference type="ARBA" id="ARBA00023015"/>
    </source>
</evidence>
<dbReference type="InterPro" id="IPR001789">
    <property type="entry name" value="Sig_transdc_resp-reg_receiver"/>
</dbReference>
<evidence type="ECO:0000259" key="7">
    <source>
        <dbReference type="PROSITE" id="PS50110"/>
    </source>
</evidence>
<gene>
    <name evidence="8" type="ORF">ACFSKW_43965</name>
</gene>
<dbReference type="InterPro" id="IPR058245">
    <property type="entry name" value="NreC/VraR/RcsB-like_REC"/>
</dbReference>
<keyword evidence="2" id="KW-0805">Transcription regulation</keyword>
<evidence type="ECO:0000256" key="3">
    <source>
        <dbReference type="ARBA" id="ARBA00023125"/>
    </source>
</evidence>
<dbReference type="EMBL" id="JBHUFV010000068">
    <property type="protein sequence ID" value="MFD1938453.1"/>
    <property type="molecule type" value="Genomic_DNA"/>
</dbReference>
<dbReference type="PROSITE" id="PS00622">
    <property type="entry name" value="HTH_LUXR_1"/>
    <property type="match status" value="1"/>
</dbReference>
<dbReference type="RefSeq" id="WP_379580476.1">
    <property type="nucleotide sequence ID" value="NZ_JBHUFV010000068.1"/>
</dbReference>
<evidence type="ECO:0000313" key="8">
    <source>
        <dbReference type="EMBL" id="MFD1938453.1"/>
    </source>
</evidence>
<dbReference type="InterPro" id="IPR016032">
    <property type="entry name" value="Sig_transdc_resp-reg_C-effctor"/>
</dbReference>
<sequence length="225" mass="23883">MTVRVLIADDHPVVRDGIRAMLGTQDDLEVVGEAVSGTDAVRLARDLRPDVTLMDLQLPEIDGATAINRIREDDPGAKVIVLTTYDTDGDISRAIDAGAIGYLLKDTRREQLFDAIRAAARGESALSPTIATRVLSWARADAPDALSGREIEVLGAVAQGMSNKAIAAHLCISEATVKTHLLHIFAKLGVDDRTAAVTVAASRGIIRLGGWTSMSDLPPVIVGDQ</sequence>
<evidence type="ECO:0000256" key="1">
    <source>
        <dbReference type="ARBA" id="ARBA00022553"/>
    </source>
</evidence>
<dbReference type="PRINTS" id="PR00038">
    <property type="entry name" value="HTHLUXR"/>
</dbReference>